<feature type="transmembrane region" description="Helical" evidence="8">
    <location>
        <begin position="113"/>
        <end position="131"/>
    </location>
</feature>
<keyword evidence="4" id="KW-1003">Cell membrane</keyword>
<dbReference type="Gene3D" id="1.10.3470.10">
    <property type="entry name" value="ABC transporter involved in vitamin B12 uptake, BtuC"/>
    <property type="match status" value="1"/>
</dbReference>
<dbReference type="Pfam" id="PF01032">
    <property type="entry name" value="FecCD"/>
    <property type="match status" value="1"/>
</dbReference>
<accession>A0A1J5JWU3</accession>
<keyword evidence="3" id="KW-0813">Transport</keyword>
<evidence type="ECO:0000256" key="5">
    <source>
        <dbReference type="ARBA" id="ARBA00022692"/>
    </source>
</evidence>
<dbReference type="RefSeq" id="WP_071521386.1">
    <property type="nucleotide sequence ID" value="NZ_MIHH01000017.1"/>
</dbReference>
<feature type="transmembrane region" description="Helical" evidence="8">
    <location>
        <begin position="26"/>
        <end position="45"/>
    </location>
</feature>
<evidence type="ECO:0000256" key="4">
    <source>
        <dbReference type="ARBA" id="ARBA00022475"/>
    </source>
</evidence>
<dbReference type="PANTHER" id="PTHR30472">
    <property type="entry name" value="FERRIC ENTEROBACTIN TRANSPORT SYSTEM PERMEASE PROTEIN"/>
    <property type="match status" value="1"/>
</dbReference>
<dbReference type="SUPFAM" id="SSF81345">
    <property type="entry name" value="ABC transporter involved in vitamin B12 uptake, BtuC"/>
    <property type="match status" value="1"/>
</dbReference>
<keyword evidence="5 8" id="KW-0812">Transmembrane</keyword>
<feature type="transmembrane region" description="Helical" evidence="8">
    <location>
        <begin position="83"/>
        <end position="101"/>
    </location>
</feature>
<dbReference type="PANTHER" id="PTHR30472:SF70">
    <property type="entry name" value="MOLYBDATE IMPORT SYSTEM PERMEASE PROTEIN MOLB"/>
    <property type="match status" value="1"/>
</dbReference>
<feature type="transmembrane region" description="Helical" evidence="8">
    <location>
        <begin position="217"/>
        <end position="235"/>
    </location>
</feature>
<evidence type="ECO:0000256" key="3">
    <source>
        <dbReference type="ARBA" id="ARBA00022448"/>
    </source>
</evidence>
<gene>
    <name evidence="9" type="ORF">MOOR_23370</name>
</gene>
<evidence type="ECO:0000313" key="9">
    <source>
        <dbReference type="EMBL" id="OIQ08057.1"/>
    </source>
</evidence>
<dbReference type="InterPro" id="IPR037294">
    <property type="entry name" value="ABC_BtuC-like"/>
</dbReference>
<reference evidence="9 10" key="1">
    <citation type="submission" date="2016-08" db="EMBL/GenBank/DDBJ databases">
        <title>Genome-based comparison of Moorella thermoacetic strains.</title>
        <authorList>
            <person name="Poehlein A."/>
            <person name="Bengelsdorf F.R."/>
            <person name="Esser C."/>
            <person name="Duerre P."/>
            <person name="Daniel R."/>
        </authorList>
    </citation>
    <scope>NUCLEOTIDE SEQUENCE [LARGE SCALE GENOMIC DNA]</scope>
    <source>
        <strain evidence="9 10">DSM 11768</strain>
    </source>
</reference>
<dbReference type="GO" id="GO:0005886">
    <property type="term" value="C:plasma membrane"/>
    <property type="evidence" value="ECO:0007669"/>
    <property type="project" value="UniProtKB-SubCell"/>
</dbReference>
<evidence type="ECO:0000313" key="10">
    <source>
        <dbReference type="Proteomes" id="UP000182743"/>
    </source>
</evidence>
<feature type="transmembrane region" description="Helical" evidence="8">
    <location>
        <begin position="164"/>
        <end position="189"/>
    </location>
</feature>
<dbReference type="CDD" id="cd06550">
    <property type="entry name" value="TM_ABC_iron-siderophores_like"/>
    <property type="match status" value="1"/>
</dbReference>
<feature type="transmembrane region" description="Helical" evidence="8">
    <location>
        <begin position="255"/>
        <end position="284"/>
    </location>
</feature>
<feature type="transmembrane region" description="Helical" evidence="8">
    <location>
        <begin position="326"/>
        <end position="345"/>
    </location>
</feature>
<feature type="transmembrane region" description="Helical" evidence="8">
    <location>
        <begin position="137"/>
        <end position="155"/>
    </location>
</feature>
<dbReference type="FunFam" id="1.10.3470.10:FF:000001">
    <property type="entry name" value="Vitamin B12 ABC transporter permease BtuC"/>
    <property type="match status" value="1"/>
</dbReference>
<dbReference type="InterPro" id="IPR000522">
    <property type="entry name" value="ABC_transptr_permease_BtuC"/>
</dbReference>
<dbReference type="GO" id="GO:0033214">
    <property type="term" value="P:siderophore-iron import into cell"/>
    <property type="evidence" value="ECO:0007669"/>
    <property type="project" value="TreeGrafter"/>
</dbReference>
<dbReference type="AlphaFoldDB" id="A0A1J5JWU3"/>
<dbReference type="EMBL" id="MIHH01000017">
    <property type="protein sequence ID" value="OIQ08057.1"/>
    <property type="molecule type" value="Genomic_DNA"/>
</dbReference>
<organism evidence="9 10">
    <name type="scientific">Neomoorella thermoacetica</name>
    <name type="common">Clostridium thermoaceticum</name>
    <dbReference type="NCBI Taxonomy" id="1525"/>
    <lineage>
        <taxon>Bacteria</taxon>
        <taxon>Bacillati</taxon>
        <taxon>Bacillota</taxon>
        <taxon>Clostridia</taxon>
        <taxon>Neomoorellales</taxon>
        <taxon>Neomoorellaceae</taxon>
        <taxon>Neomoorella</taxon>
    </lineage>
</organism>
<sequence length="352" mass="37563">MAIARKPGPLTTSLATAEGNYRWQELALVALPLLVFLFSFPLGRYPIAPGQLLTILAAKVFPIAPTWPATLETVVFQVRLPRMLAAMLVGAAMATAGAAYQGMFKNPLVSPDILGASAGAGFGAALAIYFSLGVVGIQVSSFLFGLLAVGLTWALSSRIHHDPVLILVLAGILMGTLFSSGTSLIKYVADPYDKLPAITFWLMGSLAAITPRDVWTALVPILIGTLPLYLLRWRLNVLSLGEEEARSLGLDTGRLRLIVILCSTLITAASVAISGMIGWVGLIIPHLARMLVGPNYRELLPAAVLIGSAYLLLVDDLARVLTSVEIPLGILTSIIGAPFFLYLLLNPRRGWV</sequence>
<evidence type="ECO:0000256" key="7">
    <source>
        <dbReference type="ARBA" id="ARBA00023136"/>
    </source>
</evidence>
<dbReference type="GO" id="GO:0022857">
    <property type="term" value="F:transmembrane transporter activity"/>
    <property type="evidence" value="ECO:0007669"/>
    <property type="project" value="InterPro"/>
</dbReference>
<comment type="similarity">
    <text evidence="2">Belongs to the binding-protein-dependent transport system permease family. FecCD subfamily.</text>
</comment>
<evidence type="ECO:0000256" key="2">
    <source>
        <dbReference type="ARBA" id="ARBA00007935"/>
    </source>
</evidence>
<proteinExistence type="inferred from homology"/>
<dbReference type="Proteomes" id="UP000182743">
    <property type="component" value="Unassembled WGS sequence"/>
</dbReference>
<evidence type="ECO:0000256" key="6">
    <source>
        <dbReference type="ARBA" id="ARBA00022989"/>
    </source>
</evidence>
<keyword evidence="6 8" id="KW-1133">Transmembrane helix</keyword>
<protein>
    <submittedName>
        <fullName evidence="9">Putative ABC transporter permease protein</fullName>
    </submittedName>
</protein>
<feature type="transmembrane region" description="Helical" evidence="8">
    <location>
        <begin position="296"/>
        <end position="314"/>
    </location>
</feature>
<comment type="caution">
    <text evidence="9">The sequence shown here is derived from an EMBL/GenBank/DDBJ whole genome shotgun (WGS) entry which is preliminary data.</text>
</comment>
<keyword evidence="7 8" id="KW-0472">Membrane</keyword>
<evidence type="ECO:0000256" key="1">
    <source>
        <dbReference type="ARBA" id="ARBA00004651"/>
    </source>
</evidence>
<evidence type="ECO:0000256" key="8">
    <source>
        <dbReference type="SAM" id="Phobius"/>
    </source>
</evidence>
<comment type="subcellular location">
    <subcellularLocation>
        <location evidence="1">Cell membrane</location>
        <topology evidence="1">Multi-pass membrane protein</topology>
    </subcellularLocation>
</comment>
<name>A0A1J5JWU3_NEOTH</name>